<dbReference type="SUPFAM" id="SSF57414">
    <property type="entry name" value="Hairpin loop containing domain-like"/>
    <property type="match status" value="1"/>
</dbReference>
<reference evidence="2 3" key="1">
    <citation type="submission" date="2024-11" db="EMBL/GenBank/DDBJ databases">
        <title>Chromosome-level genome assembly of the freshwater bivalve Anodonta woodiana.</title>
        <authorList>
            <person name="Chen X."/>
        </authorList>
    </citation>
    <scope>NUCLEOTIDE SEQUENCE [LARGE SCALE GENOMIC DNA]</scope>
    <source>
        <strain evidence="2">MN2024</strain>
        <tissue evidence="2">Gills</tissue>
    </source>
</reference>
<comment type="caution">
    <text evidence="2">The sequence shown here is derived from an EMBL/GenBank/DDBJ whole genome shotgun (WGS) entry which is preliminary data.</text>
</comment>
<dbReference type="SUPFAM" id="SSF56436">
    <property type="entry name" value="C-type lectin-like"/>
    <property type="match status" value="1"/>
</dbReference>
<organism evidence="2 3">
    <name type="scientific">Sinanodonta woodiana</name>
    <name type="common">Chinese pond mussel</name>
    <name type="synonym">Anodonta woodiana</name>
    <dbReference type="NCBI Taxonomy" id="1069815"/>
    <lineage>
        <taxon>Eukaryota</taxon>
        <taxon>Metazoa</taxon>
        <taxon>Spiralia</taxon>
        <taxon>Lophotrochozoa</taxon>
        <taxon>Mollusca</taxon>
        <taxon>Bivalvia</taxon>
        <taxon>Autobranchia</taxon>
        <taxon>Heteroconchia</taxon>
        <taxon>Palaeoheterodonta</taxon>
        <taxon>Unionida</taxon>
        <taxon>Unionoidea</taxon>
        <taxon>Unionidae</taxon>
        <taxon>Unioninae</taxon>
        <taxon>Sinanodonta</taxon>
    </lineage>
</organism>
<dbReference type="InterPro" id="IPR050801">
    <property type="entry name" value="Ca-Dep_Lectins_ImmuneDev"/>
</dbReference>
<dbReference type="EMBL" id="JBJQND010000001">
    <property type="protein sequence ID" value="KAL3888147.1"/>
    <property type="molecule type" value="Genomic_DNA"/>
</dbReference>
<dbReference type="SMART" id="SM00034">
    <property type="entry name" value="CLECT"/>
    <property type="match status" value="1"/>
</dbReference>
<gene>
    <name evidence="2" type="ORF">ACJMK2_000527</name>
</gene>
<dbReference type="Pfam" id="PF00059">
    <property type="entry name" value="Lectin_C"/>
    <property type="match status" value="1"/>
</dbReference>
<name>A0ABD3XQ14_SINWO</name>
<dbReference type="Proteomes" id="UP001634394">
    <property type="component" value="Unassembled WGS sequence"/>
</dbReference>
<dbReference type="PANTHER" id="PTHR22801">
    <property type="entry name" value="LITHOSTATHINE"/>
    <property type="match status" value="1"/>
</dbReference>
<evidence type="ECO:0000313" key="3">
    <source>
        <dbReference type="Proteomes" id="UP001634394"/>
    </source>
</evidence>
<dbReference type="InterPro" id="IPR016186">
    <property type="entry name" value="C-type_lectin-like/link_sf"/>
</dbReference>
<keyword evidence="3" id="KW-1185">Reference proteome</keyword>
<proteinExistence type="predicted"/>
<feature type="domain" description="C-type lectin" evidence="1">
    <location>
        <begin position="126"/>
        <end position="236"/>
    </location>
</feature>
<dbReference type="InterPro" id="IPR001304">
    <property type="entry name" value="C-type_lectin-like"/>
</dbReference>
<protein>
    <recommendedName>
        <fullName evidence="1">C-type lectin domain-containing protein</fullName>
    </recommendedName>
</protein>
<dbReference type="AlphaFoldDB" id="A0ABD3XQ14"/>
<accession>A0ABD3XQ14</accession>
<dbReference type="PROSITE" id="PS50041">
    <property type="entry name" value="C_TYPE_LECTIN_2"/>
    <property type="match status" value="1"/>
</dbReference>
<dbReference type="CDD" id="cd00037">
    <property type="entry name" value="CLECT"/>
    <property type="match status" value="1"/>
</dbReference>
<dbReference type="InterPro" id="IPR016187">
    <property type="entry name" value="CTDL_fold"/>
</dbReference>
<dbReference type="PANTHER" id="PTHR22801:SF63">
    <property type="entry name" value="C-TYPE LECTIN DOMAIN-CONTAINING PROTEIN"/>
    <property type="match status" value="1"/>
</dbReference>
<evidence type="ECO:0000313" key="2">
    <source>
        <dbReference type="EMBL" id="KAL3888147.1"/>
    </source>
</evidence>
<sequence length="239" mass="27779">MFKTIQYSKYITLNSNDQWSFCFLLYFSSNILQSSCSTWEQDLDSVNNLDPSVSLWERNDCPFIDCAIRCDRDPSCRSFFHLSYLEKCLASSSFKRGLPTDKAGQQGWIYFTKKQHCGEGYIFNQSLGLCYKLYSISQSFNNAMITCEKDGAKLMTIKNEAEFRFIQNVTKGAITFIGLRAMGVNREWKWWNGQLASYIAWNRNQPDNWNGLENCVVLYTQYADVYCSSLGYFICQKFI</sequence>
<evidence type="ECO:0000259" key="1">
    <source>
        <dbReference type="PROSITE" id="PS50041"/>
    </source>
</evidence>
<dbReference type="Gene3D" id="3.10.100.10">
    <property type="entry name" value="Mannose-Binding Protein A, subunit A"/>
    <property type="match status" value="1"/>
</dbReference>